<dbReference type="GO" id="GO:0043190">
    <property type="term" value="C:ATP-binding cassette (ABC) transporter complex"/>
    <property type="evidence" value="ECO:0007669"/>
    <property type="project" value="InterPro"/>
</dbReference>
<evidence type="ECO:0000259" key="2">
    <source>
        <dbReference type="Pfam" id="PF04069"/>
    </source>
</evidence>
<evidence type="ECO:0000313" key="4">
    <source>
        <dbReference type="Proteomes" id="UP000199034"/>
    </source>
</evidence>
<dbReference type="Pfam" id="PF04069">
    <property type="entry name" value="OpuAC"/>
    <property type="match status" value="1"/>
</dbReference>
<gene>
    <name evidence="3" type="ORF">SAMN05421872_108287</name>
</gene>
<dbReference type="SUPFAM" id="SSF53850">
    <property type="entry name" value="Periplasmic binding protein-like II"/>
    <property type="match status" value="1"/>
</dbReference>
<sequence length="326" mass="34976">MTTRLRRTAAVAVLATSLTACGLGTAGGPVPDAELAGALTDAGPLDGAEITVGSKNFTESILLGKIALIVMKAAGAEVTDLTNIPGSSATRQAALEGQIDAQWEYTGTGWITYLGHTDPIKDEQEQYEAVRDEDLENGLAWLPPAPMNNTYGFAVTKQSQEKYGLKTLSDIAKVPVAERTMCIESEFANRPDGLNGMLKTYGLSRGADGVPEGNLQTYQTGAIYDATAKGRCTFGEVFTTDGRILALDLVVLEDDQRYFPNYNVSLVLGEQVLEDHPEIADLFAPVSEKLTNEVLLELNARIDVDGEDPTDVARDWLADEGFVDPV</sequence>
<dbReference type="PROSITE" id="PS51257">
    <property type="entry name" value="PROKAR_LIPOPROTEIN"/>
    <property type="match status" value="1"/>
</dbReference>
<feature type="chain" id="PRO_5038530890" evidence="1">
    <location>
        <begin position="23"/>
        <end position="326"/>
    </location>
</feature>
<name>A0A1G6VEH6_9ACTN</name>
<protein>
    <submittedName>
        <fullName evidence="3">Osmoprotectant transport system substrate-binding protein</fullName>
    </submittedName>
</protein>
<accession>A0A1G6VEH6</accession>
<dbReference type="OrthoDB" id="9781705at2"/>
<dbReference type="RefSeq" id="WP_090858352.1">
    <property type="nucleotide sequence ID" value="NZ_FMZM01000008.1"/>
</dbReference>
<keyword evidence="4" id="KW-1185">Reference proteome</keyword>
<dbReference type="CDD" id="cd13611">
    <property type="entry name" value="PBP2_YehZ"/>
    <property type="match status" value="1"/>
</dbReference>
<dbReference type="EMBL" id="FMZM01000008">
    <property type="protein sequence ID" value="SDD51407.1"/>
    <property type="molecule type" value="Genomic_DNA"/>
</dbReference>
<evidence type="ECO:0000256" key="1">
    <source>
        <dbReference type="SAM" id="SignalP"/>
    </source>
</evidence>
<dbReference type="GO" id="GO:0022857">
    <property type="term" value="F:transmembrane transporter activity"/>
    <property type="evidence" value="ECO:0007669"/>
    <property type="project" value="InterPro"/>
</dbReference>
<organism evidence="3 4">
    <name type="scientific">Nocardioides lianchengensis</name>
    <dbReference type="NCBI Taxonomy" id="1045774"/>
    <lineage>
        <taxon>Bacteria</taxon>
        <taxon>Bacillati</taxon>
        <taxon>Actinomycetota</taxon>
        <taxon>Actinomycetes</taxon>
        <taxon>Propionibacteriales</taxon>
        <taxon>Nocardioidaceae</taxon>
        <taxon>Nocardioides</taxon>
    </lineage>
</organism>
<dbReference type="Proteomes" id="UP000199034">
    <property type="component" value="Unassembled WGS sequence"/>
</dbReference>
<proteinExistence type="predicted"/>
<evidence type="ECO:0000313" key="3">
    <source>
        <dbReference type="EMBL" id="SDD51407.1"/>
    </source>
</evidence>
<feature type="signal peptide" evidence="1">
    <location>
        <begin position="1"/>
        <end position="22"/>
    </location>
</feature>
<dbReference type="InterPro" id="IPR007210">
    <property type="entry name" value="ABC_Gly_betaine_transp_sub-bd"/>
</dbReference>
<feature type="domain" description="ABC-type glycine betaine transport system substrate-binding" evidence="2">
    <location>
        <begin position="49"/>
        <end position="318"/>
    </location>
</feature>
<dbReference type="STRING" id="1045774.SAMN05421872_108287"/>
<dbReference type="AlphaFoldDB" id="A0A1G6VEH6"/>
<dbReference type="Gene3D" id="3.40.190.120">
    <property type="entry name" value="Osmoprotection protein (prox), domain 2"/>
    <property type="match status" value="1"/>
</dbReference>
<reference evidence="3 4" key="1">
    <citation type="submission" date="2016-10" db="EMBL/GenBank/DDBJ databases">
        <authorList>
            <person name="de Groot N.N."/>
        </authorList>
    </citation>
    <scope>NUCLEOTIDE SEQUENCE [LARGE SCALE GENOMIC DNA]</scope>
    <source>
        <strain evidence="3 4">CGMCC 4.6858</strain>
    </source>
</reference>
<dbReference type="Gene3D" id="3.40.190.10">
    <property type="entry name" value="Periplasmic binding protein-like II"/>
    <property type="match status" value="1"/>
</dbReference>
<keyword evidence="1" id="KW-0732">Signal</keyword>